<name>A0A9D6V4Y4_9BACT</name>
<protein>
    <recommendedName>
        <fullName evidence="3">Type 4 fimbrial biogenesis protein PilX N-terminal domain-containing protein</fullName>
    </recommendedName>
</protein>
<evidence type="ECO:0000313" key="2">
    <source>
        <dbReference type="Proteomes" id="UP000807825"/>
    </source>
</evidence>
<dbReference type="AlphaFoldDB" id="A0A9D6V4Y4"/>
<accession>A0A9D6V4Y4</accession>
<dbReference type="Proteomes" id="UP000807825">
    <property type="component" value="Unassembled WGS sequence"/>
</dbReference>
<dbReference type="EMBL" id="JACRDE010000499">
    <property type="protein sequence ID" value="MBI5251597.1"/>
    <property type="molecule type" value="Genomic_DNA"/>
</dbReference>
<evidence type="ECO:0000313" key="1">
    <source>
        <dbReference type="EMBL" id="MBI5251597.1"/>
    </source>
</evidence>
<reference evidence="1" key="1">
    <citation type="submission" date="2020-07" db="EMBL/GenBank/DDBJ databases">
        <title>Huge and variable diversity of episymbiotic CPR bacteria and DPANN archaea in groundwater ecosystems.</title>
        <authorList>
            <person name="He C.Y."/>
            <person name="Keren R."/>
            <person name="Whittaker M."/>
            <person name="Farag I.F."/>
            <person name="Doudna J."/>
            <person name="Cate J.H.D."/>
            <person name="Banfield J.F."/>
        </authorList>
    </citation>
    <scope>NUCLEOTIDE SEQUENCE</scope>
    <source>
        <strain evidence="1">NC_groundwater_1664_Pr3_B-0.1um_52_9</strain>
    </source>
</reference>
<organism evidence="1 2">
    <name type="scientific">Desulfomonile tiedjei</name>
    <dbReference type="NCBI Taxonomy" id="2358"/>
    <lineage>
        <taxon>Bacteria</taxon>
        <taxon>Pseudomonadati</taxon>
        <taxon>Thermodesulfobacteriota</taxon>
        <taxon>Desulfomonilia</taxon>
        <taxon>Desulfomonilales</taxon>
        <taxon>Desulfomonilaceae</taxon>
        <taxon>Desulfomonile</taxon>
    </lineage>
</organism>
<proteinExistence type="predicted"/>
<evidence type="ECO:0008006" key="3">
    <source>
        <dbReference type="Google" id="ProtNLM"/>
    </source>
</evidence>
<sequence length="179" mass="19267">MKNQRGSAIALVLLVLGVVSLVGAGLLVQTRFDEKFTQAQKNYDRTFGLADSAASYAFPEILAREAVTFRGGPTVIWTQEMYIPSVPGPTSATLAYPTDPYLGKAIARAIIQDYDTDPAEVAGDELGVDGYHAQFWIAEGMAMRAKKVGTRTSGEVSSTSDDIAPEEVVFMAAKKKARN</sequence>
<gene>
    <name evidence="1" type="ORF">HY912_19065</name>
</gene>
<comment type="caution">
    <text evidence="1">The sequence shown here is derived from an EMBL/GenBank/DDBJ whole genome shotgun (WGS) entry which is preliminary data.</text>
</comment>